<dbReference type="PANTHER" id="PTHR33619:SF3">
    <property type="entry name" value="POLYSACCHARIDE EXPORT PROTEIN GFCE-RELATED"/>
    <property type="match status" value="1"/>
</dbReference>
<accession>A0A382CIQ2</accession>
<dbReference type="PANTHER" id="PTHR33619">
    <property type="entry name" value="POLYSACCHARIDE EXPORT PROTEIN GFCE-RELATED"/>
    <property type="match status" value="1"/>
</dbReference>
<dbReference type="Pfam" id="PF10531">
    <property type="entry name" value="SLBB"/>
    <property type="match status" value="1"/>
</dbReference>
<name>A0A382CIQ2_9ZZZZ</name>
<reference evidence="3" key="1">
    <citation type="submission" date="2018-05" db="EMBL/GenBank/DDBJ databases">
        <authorList>
            <person name="Lanie J.A."/>
            <person name="Ng W.-L."/>
            <person name="Kazmierczak K.M."/>
            <person name="Andrzejewski T.M."/>
            <person name="Davidsen T.M."/>
            <person name="Wayne K.J."/>
            <person name="Tettelin H."/>
            <person name="Glass J.I."/>
            <person name="Rusch D."/>
            <person name="Podicherti R."/>
            <person name="Tsui H.-C.T."/>
            <person name="Winkler M.E."/>
        </authorList>
    </citation>
    <scope>NUCLEOTIDE SEQUENCE</scope>
</reference>
<dbReference type="GO" id="GO:0015159">
    <property type="term" value="F:polysaccharide transmembrane transporter activity"/>
    <property type="evidence" value="ECO:0007669"/>
    <property type="project" value="InterPro"/>
</dbReference>
<feature type="domain" description="Soluble ligand binding" evidence="2">
    <location>
        <begin position="134"/>
        <end position="181"/>
    </location>
</feature>
<feature type="transmembrane region" description="Helical" evidence="1">
    <location>
        <begin position="375"/>
        <end position="396"/>
    </location>
</feature>
<dbReference type="EMBL" id="UINC01034699">
    <property type="protein sequence ID" value="SVB25950.1"/>
    <property type="molecule type" value="Genomic_DNA"/>
</dbReference>
<keyword evidence="1" id="KW-1133">Transmembrane helix</keyword>
<dbReference type="InterPro" id="IPR019554">
    <property type="entry name" value="Soluble_ligand-bd"/>
</dbReference>
<keyword evidence="1" id="KW-0812">Transmembrane</keyword>
<dbReference type="Gene3D" id="3.10.560.10">
    <property type="entry name" value="Outer membrane lipoprotein wza domain like"/>
    <property type="match status" value="2"/>
</dbReference>
<evidence type="ECO:0000313" key="3">
    <source>
        <dbReference type="EMBL" id="SVB25950.1"/>
    </source>
</evidence>
<gene>
    <name evidence="3" type="ORF">METZ01_LOCUS178804</name>
</gene>
<proteinExistence type="predicted"/>
<organism evidence="3">
    <name type="scientific">marine metagenome</name>
    <dbReference type="NCBI Taxonomy" id="408172"/>
    <lineage>
        <taxon>unclassified sequences</taxon>
        <taxon>metagenomes</taxon>
        <taxon>ecological metagenomes</taxon>
    </lineage>
</organism>
<protein>
    <recommendedName>
        <fullName evidence="2">Soluble ligand binding domain-containing protein</fullName>
    </recommendedName>
</protein>
<sequence>MMLIFLLSAFSLKGQIPDVSSYKRITSSPVTIENNTGDFITRNTDIYLEGTIDPGKYIVGPGDKLSFNMLSSDGIVSLLLTITPTGEILIPAVGVIFVDKLSLNVAIEKIKKTCLEKYNNAKINISLISLRRFKIQISGAVNFPGFVNIDPVSRLGDIINVVGGFHQLAKEYNIEIQSASGEKRYVNYTNFVINGDLDENPQFIEGDKIYVPFGNIKDAGVILRGAIKGKGYDIIQKGETLQNLLQRKIELEQNADISNILITRENNDVKEVIVVSPKIFSSTILKPGDIIDFSEEKAVMVNGFVKVPGKYQFSPGFKAADYIGIAGGNLVDGDSKKVTIYHINGSIEVGQSITVQRGDILVVPRTRMSMFFGKLSLLELVSAVFTIYLAFLAAGAQ</sequence>
<dbReference type="InterPro" id="IPR049712">
    <property type="entry name" value="Poly_export"/>
</dbReference>
<keyword evidence="1" id="KW-0472">Membrane</keyword>
<evidence type="ECO:0000256" key="1">
    <source>
        <dbReference type="SAM" id="Phobius"/>
    </source>
</evidence>
<evidence type="ECO:0000259" key="2">
    <source>
        <dbReference type="Pfam" id="PF10531"/>
    </source>
</evidence>
<dbReference type="AlphaFoldDB" id="A0A382CIQ2"/>